<dbReference type="EMBL" id="JASCZI010271939">
    <property type="protein sequence ID" value="MED6217999.1"/>
    <property type="molecule type" value="Genomic_DNA"/>
</dbReference>
<sequence length="171" mass="19558">MAQPAMSMPPPEFSVYNEQVLRYHQLSLLGDVYALAHPGERDLLPGLGGWILRHFVIQKEPARACPTPPTQILPVAMEVWLRDNLNGDRVRHVSRPTLIPCNGGAMCGPPYVIAPTYHHKEPVDIIWVYWNRLVSAELSQYPVHVVDACASWWNRDDLDYDSEPERILLRR</sequence>
<protein>
    <submittedName>
        <fullName evidence="1">Uncharacterized protein</fullName>
    </submittedName>
</protein>
<keyword evidence="2" id="KW-1185">Reference proteome</keyword>
<evidence type="ECO:0000313" key="1">
    <source>
        <dbReference type="EMBL" id="MED6217999.1"/>
    </source>
</evidence>
<accession>A0ABU6Z628</accession>
<evidence type="ECO:0000313" key="2">
    <source>
        <dbReference type="Proteomes" id="UP001341840"/>
    </source>
</evidence>
<name>A0ABU6Z628_9FABA</name>
<organism evidence="1 2">
    <name type="scientific">Stylosanthes scabra</name>
    <dbReference type="NCBI Taxonomy" id="79078"/>
    <lineage>
        <taxon>Eukaryota</taxon>
        <taxon>Viridiplantae</taxon>
        <taxon>Streptophyta</taxon>
        <taxon>Embryophyta</taxon>
        <taxon>Tracheophyta</taxon>
        <taxon>Spermatophyta</taxon>
        <taxon>Magnoliopsida</taxon>
        <taxon>eudicotyledons</taxon>
        <taxon>Gunneridae</taxon>
        <taxon>Pentapetalae</taxon>
        <taxon>rosids</taxon>
        <taxon>fabids</taxon>
        <taxon>Fabales</taxon>
        <taxon>Fabaceae</taxon>
        <taxon>Papilionoideae</taxon>
        <taxon>50 kb inversion clade</taxon>
        <taxon>dalbergioids sensu lato</taxon>
        <taxon>Dalbergieae</taxon>
        <taxon>Pterocarpus clade</taxon>
        <taxon>Stylosanthes</taxon>
    </lineage>
</organism>
<proteinExistence type="predicted"/>
<reference evidence="1 2" key="1">
    <citation type="journal article" date="2023" name="Plants (Basel)">
        <title>Bridging the Gap: Combining Genomics and Transcriptomics Approaches to Understand Stylosanthes scabra, an Orphan Legume from the Brazilian Caatinga.</title>
        <authorList>
            <person name="Ferreira-Neto J.R.C."/>
            <person name="da Silva M.D."/>
            <person name="Binneck E."/>
            <person name="de Melo N.F."/>
            <person name="da Silva R.H."/>
            <person name="de Melo A.L.T.M."/>
            <person name="Pandolfi V."/>
            <person name="Bustamante F.O."/>
            <person name="Brasileiro-Vidal A.C."/>
            <person name="Benko-Iseppon A.M."/>
        </authorList>
    </citation>
    <scope>NUCLEOTIDE SEQUENCE [LARGE SCALE GENOMIC DNA]</scope>
    <source>
        <tissue evidence="1">Leaves</tissue>
    </source>
</reference>
<comment type="caution">
    <text evidence="1">The sequence shown here is derived from an EMBL/GenBank/DDBJ whole genome shotgun (WGS) entry which is preliminary data.</text>
</comment>
<gene>
    <name evidence="1" type="ORF">PIB30_022910</name>
</gene>
<dbReference type="Proteomes" id="UP001341840">
    <property type="component" value="Unassembled WGS sequence"/>
</dbReference>